<dbReference type="Pfam" id="PF20410">
    <property type="entry name" value="X-Tfes_XVIPCD"/>
    <property type="match status" value="1"/>
</dbReference>
<dbReference type="EMBL" id="NIVX01000110">
    <property type="protein sequence ID" value="OWQ70014.1"/>
    <property type="molecule type" value="Genomic_DNA"/>
</dbReference>
<dbReference type="AlphaFoldDB" id="A0A246HYA7"/>
<protein>
    <recommendedName>
        <fullName evidence="2">X-Tfes XVIPCD domain-containing protein</fullName>
    </recommendedName>
</protein>
<gene>
    <name evidence="3" type="ORF">CEE63_19310</name>
</gene>
<dbReference type="InterPro" id="IPR046519">
    <property type="entry name" value="X-Tfes_XVIPCD"/>
</dbReference>
<evidence type="ECO:0000256" key="1">
    <source>
        <dbReference type="SAM" id="MobiDB-lite"/>
    </source>
</evidence>
<feature type="region of interest" description="Disordered" evidence="1">
    <location>
        <begin position="337"/>
        <end position="365"/>
    </location>
</feature>
<dbReference type="Proteomes" id="UP000197090">
    <property type="component" value="Unassembled WGS sequence"/>
</dbReference>
<evidence type="ECO:0000313" key="4">
    <source>
        <dbReference type="Proteomes" id="UP000197090"/>
    </source>
</evidence>
<organism evidence="3 4">
    <name type="scientific">Stenotrophomonas maltophilia</name>
    <name type="common">Pseudomonas maltophilia</name>
    <name type="synonym">Xanthomonas maltophilia</name>
    <dbReference type="NCBI Taxonomy" id="40324"/>
    <lineage>
        <taxon>Bacteria</taxon>
        <taxon>Pseudomonadati</taxon>
        <taxon>Pseudomonadota</taxon>
        <taxon>Gammaproteobacteria</taxon>
        <taxon>Lysobacterales</taxon>
        <taxon>Lysobacteraceae</taxon>
        <taxon>Stenotrophomonas</taxon>
        <taxon>Stenotrophomonas maltophilia group</taxon>
    </lineage>
</organism>
<feature type="region of interest" description="Disordered" evidence="1">
    <location>
        <begin position="19"/>
        <end position="39"/>
    </location>
</feature>
<reference evidence="3 4" key="1">
    <citation type="submission" date="2017-06" db="EMBL/GenBank/DDBJ databases">
        <authorList>
            <person name="Kim H.J."/>
            <person name="Triplett B.A."/>
        </authorList>
    </citation>
    <scope>NUCLEOTIDE SEQUENCE [LARGE SCALE GENOMIC DNA]</scope>
    <source>
        <strain evidence="3 4">594</strain>
    </source>
</reference>
<evidence type="ECO:0000313" key="3">
    <source>
        <dbReference type="EMBL" id="OWQ70014.1"/>
    </source>
</evidence>
<comment type="caution">
    <text evidence="3">The sequence shown here is derived from an EMBL/GenBank/DDBJ whole genome shotgun (WGS) entry which is preliminary data.</text>
</comment>
<proteinExistence type="predicted"/>
<feature type="domain" description="X-Tfes XVIPCD" evidence="2">
    <location>
        <begin position="231"/>
        <end position="327"/>
    </location>
</feature>
<evidence type="ECO:0000259" key="2">
    <source>
        <dbReference type="Pfam" id="PF20410"/>
    </source>
</evidence>
<feature type="compositionally biased region" description="Low complexity" evidence="1">
    <location>
        <begin position="352"/>
        <end position="365"/>
    </location>
</feature>
<dbReference type="RefSeq" id="WP_088497805.1">
    <property type="nucleotide sequence ID" value="NZ_CP104289.1"/>
</dbReference>
<accession>A0A246HYA7</accession>
<name>A0A246HYA7_STEMA</name>
<feature type="compositionally biased region" description="Polar residues" evidence="1">
    <location>
        <begin position="23"/>
        <end position="39"/>
    </location>
</feature>
<sequence>MDKPRYIVDIVIAAPGTPLLDPVTQQPLRNPDGSPQTSGPGHMFYVLRAPGKDPASYGFAPIEHGSMNGPGDIVDSDAKTYKNPHYTRSLEITEAQYNKLKAFGDDPVAHGFSKHYADVRHNCVDFAWGALNHAGIQRKHSLDVNSIGGPVGQLLPDVRIPLGVQSQGKDGYRPLRNIHGVDSIEPPFPNSELNRTTTHPLPERSLKQRLLSETDGIDGPLGERLAADARAPGHSLHALDQKVRTALAQASEQQGLPPGQEHERLAGHLTHAAVQAGFSEKDTLQVAFSSNSTAEAPGYVFLHRSGDTASPDPAANRQRLSLLDTQQGDADTLYQQANVQQQSRDASRLAQDEQQAQQQASPRMA</sequence>